<dbReference type="InterPro" id="IPR038501">
    <property type="entry name" value="Spore_GerAC_C_sf"/>
</dbReference>
<proteinExistence type="inferred from homology"/>
<dbReference type="Pfam" id="PF25198">
    <property type="entry name" value="Spore_GerAC_N"/>
    <property type="match status" value="1"/>
</dbReference>
<keyword evidence="4" id="KW-0732">Signal</keyword>
<sequence>MRKVVLALLAIPSIFLGGCWDESQYKDVTIVPVMGITTSGGQVKEFFSYPTFHNDTISYTQSEGSGISGRSAREDANHRTMEALDFTHLEVLLVSSEIAKNELHEQLDMFFRSPRNRITSYLAIVEGDMEQYFKPPGDLNTEVADFYPELLRTAVLYSYITENTMGESVKILLDDTIDLSLPYLTINDNGIPTIEGIALFSHGKYTGATLKKQEAVLAGVMKKQQGKYTRLSFHWKERDSPITIEIINTRRKMKISNDRISVNYVINFSVVEFPNNNLNSKNIRRETENFLSAEIKKDFDKIIKKTQENKSDIIGFGRTVHAFHQKMWNKGDWSETYSTLPIEVNVTMKMKRTSIYD</sequence>
<protein>
    <submittedName>
        <fullName evidence="10">Ger(X)C family spore germination protein</fullName>
    </submittedName>
</protein>
<keyword evidence="5" id="KW-0472">Membrane</keyword>
<keyword evidence="3" id="KW-0309">Germination</keyword>
<dbReference type="Pfam" id="PF05504">
    <property type="entry name" value="Spore_GerAC"/>
    <property type="match status" value="1"/>
</dbReference>
<comment type="caution">
    <text evidence="10">The sequence shown here is derived from an EMBL/GenBank/DDBJ whole genome shotgun (WGS) entry which is preliminary data.</text>
</comment>
<gene>
    <name evidence="10" type="ORF">P5G49_09050</name>
</gene>
<dbReference type="NCBIfam" id="TIGR02887">
    <property type="entry name" value="spore_ger_x_C"/>
    <property type="match status" value="1"/>
</dbReference>
<dbReference type="PANTHER" id="PTHR35789:SF1">
    <property type="entry name" value="SPORE GERMINATION PROTEIN B3"/>
    <property type="match status" value="1"/>
</dbReference>
<evidence type="ECO:0000256" key="1">
    <source>
        <dbReference type="ARBA" id="ARBA00004635"/>
    </source>
</evidence>
<dbReference type="EMBL" id="JAROCC010000006">
    <property type="protein sequence ID" value="MDN4607636.1"/>
    <property type="molecule type" value="Genomic_DNA"/>
</dbReference>
<organism evidence="10 11">
    <name type="scientific">Sporosarcina highlanderae</name>
    <dbReference type="NCBI Taxonomy" id="3035916"/>
    <lineage>
        <taxon>Bacteria</taxon>
        <taxon>Bacillati</taxon>
        <taxon>Bacillota</taxon>
        <taxon>Bacilli</taxon>
        <taxon>Bacillales</taxon>
        <taxon>Caryophanaceae</taxon>
        <taxon>Sporosarcina</taxon>
    </lineage>
</organism>
<dbReference type="PANTHER" id="PTHR35789">
    <property type="entry name" value="SPORE GERMINATION PROTEIN B3"/>
    <property type="match status" value="1"/>
</dbReference>
<comment type="subcellular location">
    <subcellularLocation>
        <location evidence="1">Membrane</location>
        <topology evidence="1">Lipid-anchor</topology>
    </subcellularLocation>
</comment>
<dbReference type="InterPro" id="IPR057336">
    <property type="entry name" value="GerAC_N"/>
</dbReference>
<evidence type="ECO:0000259" key="8">
    <source>
        <dbReference type="Pfam" id="PF05504"/>
    </source>
</evidence>
<comment type="similarity">
    <text evidence="2">Belongs to the GerABKC lipoprotein family.</text>
</comment>
<feature type="domain" description="Spore germination protein N-terminal" evidence="9">
    <location>
        <begin position="21"/>
        <end position="186"/>
    </location>
</feature>
<evidence type="ECO:0000256" key="5">
    <source>
        <dbReference type="ARBA" id="ARBA00023136"/>
    </source>
</evidence>
<evidence type="ECO:0000256" key="2">
    <source>
        <dbReference type="ARBA" id="ARBA00007886"/>
    </source>
</evidence>
<accession>A0ABT8JSX8</accession>
<keyword evidence="7" id="KW-0449">Lipoprotein</keyword>
<name>A0ABT8JSX8_9BACL</name>
<dbReference type="Gene3D" id="3.30.300.210">
    <property type="entry name" value="Nutrient germinant receptor protein C, domain 3"/>
    <property type="match status" value="1"/>
</dbReference>
<evidence type="ECO:0000256" key="3">
    <source>
        <dbReference type="ARBA" id="ARBA00022544"/>
    </source>
</evidence>
<dbReference type="PROSITE" id="PS51257">
    <property type="entry name" value="PROKAR_LIPOPROTEIN"/>
    <property type="match status" value="1"/>
</dbReference>
<dbReference type="RefSeq" id="WP_301243223.1">
    <property type="nucleotide sequence ID" value="NZ_JAROCC010000006.1"/>
</dbReference>
<keyword evidence="11" id="KW-1185">Reference proteome</keyword>
<dbReference type="Proteomes" id="UP001175097">
    <property type="component" value="Unassembled WGS sequence"/>
</dbReference>
<feature type="domain" description="Spore germination GerAC-like C-terminal" evidence="8">
    <location>
        <begin position="195"/>
        <end position="353"/>
    </location>
</feature>
<evidence type="ECO:0000313" key="10">
    <source>
        <dbReference type="EMBL" id="MDN4607636.1"/>
    </source>
</evidence>
<dbReference type="InterPro" id="IPR008844">
    <property type="entry name" value="Spore_GerAC-like"/>
</dbReference>
<evidence type="ECO:0000256" key="4">
    <source>
        <dbReference type="ARBA" id="ARBA00022729"/>
    </source>
</evidence>
<reference evidence="10" key="1">
    <citation type="submission" date="2023-03" db="EMBL/GenBank/DDBJ databases">
        <title>MT1 and MT2 Draft Genomes of Novel Species.</title>
        <authorList>
            <person name="Venkateswaran K."/>
        </authorList>
    </citation>
    <scope>NUCLEOTIDE SEQUENCE</scope>
    <source>
        <strain evidence="10">F6_3S_P_2</strain>
    </source>
</reference>
<evidence type="ECO:0000259" key="9">
    <source>
        <dbReference type="Pfam" id="PF25198"/>
    </source>
</evidence>
<evidence type="ECO:0000256" key="6">
    <source>
        <dbReference type="ARBA" id="ARBA00023139"/>
    </source>
</evidence>
<dbReference type="InterPro" id="IPR046953">
    <property type="entry name" value="Spore_GerAC-like_C"/>
</dbReference>
<evidence type="ECO:0000256" key="7">
    <source>
        <dbReference type="ARBA" id="ARBA00023288"/>
    </source>
</evidence>
<evidence type="ECO:0000313" key="11">
    <source>
        <dbReference type="Proteomes" id="UP001175097"/>
    </source>
</evidence>
<keyword evidence="6" id="KW-0564">Palmitate</keyword>